<accession>A0A644TV34</accession>
<comment type="caution">
    <text evidence="1">The sequence shown here is derived from an EMBL/GenBank/DDBJ whole genome shotgun (WGS) entry which is preliminary data.</text>
</comment>
<organism evidence="1">
    <name type="scientific">bioreactor metagenome</name>
    <dbReference type="NCBI Taxonomy" id="1076179"/>
    <lineage>
        <taxon>unclassified sequences</taxon>
        <taxon>metagenomes</taxon>
        <taxon>ecological metagenomes</taxon>
    </lineage>
</organism>
<gene>
    <name evidence="1" type="ORF">SDC9_16620</name>
</gene>
<dbReference type="EMBL" id="VSSQ01000055">
    <property type="protein sequence ID" value="MPL70858.1"/>
    <property type="molecule type" value="Genomic_DNA"/>
</dbReference>
<name>A0A644TV34_9ZZZZ</name>
<evidence type="ECO:0000313" key="1">
    <source>
        <dbReference type="EMBL" id="MPL70858.1"/>
    </source>
</evidence>
<protein>
    <submittedName>
        <fullName evidence="1">Uncharacterized protein</fullName>
    </submittedName>
</protein>
<reference evidence="1" key="1">
    <citation type="submission" date="2019-08" db="EMBL/GenBank/DDBJ databases">
        <authorList>
            <person name="Kucharzyk K."/>
            <person name="Murdoch R.W."/>
            <person name="Higgins S."/>
            <person name="Loffler F."/>
        </authorList>
    </citation>
    <scope>NUCLEOTIDE SEQUENCE</scope>
</reference>
<sequence length="119" mass="12724">MEDRIARGFFQGRGVGDEFIRPAGLARAEGLLRTVGTHHPPLVVIPAQPYLGDIGERPVLGYFPGGEMAVVVEDGKAVGLVVKQAPGAGRIQKKILVHECFHCLSFPAARRNKAATAEP</sequence>
<proteinExistence type="predicted"/>
<dbReference type="AlphaFoldDB" id="A0A644TV34"/>